<dbReference type="EMBL" id="BAAATA010000003">
    <property type="protein sequence ID" value="GAA2473877.1"/>
    <property type="molecule type" value="Genomic_DNA"/>
</dbReference>
<evidence type="ECO:0000313" key="7">
    <source>
        <dbReference type="EMBL" id="GAA2473877.1"/>
    </source>
</evidence>
<protein>
    <submittedName>
        <fullName evidence="7">TetR/AcrR family transcriptional regulator</fullName>
    </submittedName>
</protein>
<keyword evidence="3" id="KW-0804">Transcription</keyword>
<keyword evidence="2 4" id="KW-0238">DNA-binding</keyword>
<evidence type="ECO:0000259" key="6">
    <source>
        <dbReference type="PROSITE" id="PS50977"/>
    </source>
</evidence>
<gene>
    <name evidence="7" type="ORF">GCM10010406_07290</name>
</gene>
<evidence type="ECO:0000256" key="2">
    <source>
        <dbReference type="ARBA" id="ARBA00023125"/>
    </source>
</evidence>
<feature type="DNA-binding region" description="H-T-H motif" evidence="4">
    <location>
        <begin position="28"/>
        <end position="47"/>
    </location>
</feature>
<keyword evidence="8" id="KW-1185">Reference proteome</keyword>
<keyword evidence="1" id="KW-0805">Transcription regulation</keyword>
<proteinExistence type="predicted"/>
<dbReference type="PROSITE" id="PS50977">
    <property type="entry name" value="HTH_TETR_2"/>
    <property type="match status" value="1"/>
</dbReference>
<dbReference type="Proteomes" id="UP001501358">
    <property type="component" value="Unassembled WGS sequence"/>
</dbReference>
<organism evidence="7 8">
    <name type="scientific">Streptomyces thermolineatus</name>
    <dbReference type="NCBI Taxonomy" id="44033"/>
    <lineage>
        <taxon>Bacteria</taxon>
        <taxon>Bacillati</taxon>
        <taxon>Actinomycetota</taxon>
        <taxon>Actinomycetes</taxon>
        <taxon>Kitasatosporales</taxon>
        <taxon>Streptomycetaceae</taxon>
        <taxon>Streptomyces</taxon>
    </lineage>
</organism>
<dbReference type="PANTHER" id="PTHR30055:SF239">
    <property type="entry name" value="TRANSCRIPTIONAL REGULATORY PROTEIN"/>
    <property type="match status" value="1"/>
</dbReference>
<dbReference type="InterPro" id="IPR001647">
    <property type="entry name" value="HTH_TetR"/>
</dbReference>
<accession>A0ABN3KXB1</accession>
<dbReference type="InterPro" id="IPR050109">
    <property type="entry name" value="HTH-type_TetR-like_transc_reg"/>
</dbReference>
<dbReference type="InterPro" id="IPR025996">
    <property type="entry name" value="MT1864/Rv1816-like_C"/>
</dbReference>
<dbReference type="PANTHER" id="PTHR30055">
    <property type="entry name" value="HTH-TYPE TRANSCRIPTIONAL REGULATOR RUTR"/>
    <property type="match status" value="1"/>
</dbReference>
<dbReference type="SUPFAM" id="SSF46689">
    <property type="entry name" value="Homeodomain-like"/>
    <property type="match status" value="1"/>
</dbReference>
<dbReference type="Pfam" id="PF13305">
    <property type="entry name" value="TetR_C_33"/>
    <property type="match status" value="1"/>
</dbReference>
<dbReference type="InterPro" id="IPR009057">
    <property type="entry name" value="Homeodomain-like_sf"/>
</dbReference>
<dbReference type="SUPFAM" id="SSF48498">
    <property type="entry name" value="Tetracyclin repressor-like, C-terminal domain"/>
    <property type="match status" value="1"/>
</dbReference>
<dbReference type="Gene3D" id="1.10.10.60">
    <property type="entry name" value="Homeodomain-like"/>
    <property type="match status" value="1"/>
</dbReference>
<feature type="region of interest" description="Disordered" evidence="5">
    <location>
        <begin position="185"/>
        <end position="214"/>
    </location>
</feature>
<feature type="domain" description="HTH tetR-type" evidence="6">
    <location>
        <begin position="5"/>
        <end position="65"/>
    </location>
</feature>
<reference evidence="7 8" key="1">
    <citation type="journal article" date="2019" name="Int. J. Syst. Evol. Microbiol.">
        <title>The Global Catalogue of Microorganisms (GCM) 10K type strain sequencing project: providing services to taxonomists for standard genome sequencing and annotation.</title>
        <authorList>
            <consortium name="The Broad Institute Genomics Platform"/>
            <consortium name="The Broad Institute Genome Sequencing Center for Infectious Disease"/>
            <person name="Wu L."/>
            <person name="Ma J."/>
        </authorList>
    </citation>
    <scope>NUCLEOTIDE SEQUENCE [LARGE SCALE GENOMIC DNA]</scope>
    <source>
        <strain evidence="7 8">JCM 6307</strain>
    </source>
</reference>
<dbReference type="InterPro" id="IPR036271">
    <property type="entry name" value="Tet_transcr_reg_TetR-rel_C_sf"/>
</dbReference>
<evidence type="ECO:0000256" key="3">
    <source>
        <dbReference type="ARBA" id="ARBA00023163"/>
    </source>
</evidence>
<sequence length="214" mass="22017">MARAGLSRAVVVDAGAAVADEAGWERLTLALVADRLGVRVPSLYKHIDSLGGLRRDIAVRAVRELGEAVAASAVGRAGPDALRAVADAYRAYGQRHPGRYAATVRAPAPDDAEHTAAADSVMRVVLAVLAGYGITGGGAVDATRALRAGLHGFVTLETGGGFGMPQDVDRSYRLLVDDFDAALRRRAASSPDSSAPSVPSAPSAQPPPRRGTAT</sequence>
<comment type="caution">
    <text evidence="7">The sequence shown here is derived from an EMBL/GenBank/DDBJ whole genome shotgun (WGS) entry which is preliminary data.</text>
</comment>
<evidence type="ECO:0000313" key="8">
    <source>
        <dbReference type="Proteomes" id="UP001501358"/>
    </source>
</evidence>
<feature type="compositionally biased region" description="Pro residues" evidence="5">
    <location>
        <begin position="204"/>
        <end position="214"/>
    </location>
</feature>
<evidence type="ECO:0000256" key="1">
    <source>
        <dbReference type="ARBA" id="ARBA00023015"/>
    </source>
</evidence>
<dbReference type="RefSeq" id="WP_344381637.1">
    <property type="nucleotide sequence ID" value="NZ_BAAATA010000003.1"/>
</dbReference>
<name>A0ABN3KXB1_9ACTN</name>
<dbReference type="Gene3D" id="1.10.357.10">
    <property type="entry name" value="Tetracycline Repressor, domain 2"/>
    <property type="match status" value="1"/>
</dbReference>
<feature type="compositionally biased region" description="Low complexity" evidence="5">
    <location>
        <begin position="188"/>
        <end position="203"/>
    </location>
</feature>
<evidence type="ECO:0000256" key="4">
    <source>
        <dbReference type="PROSITE-ProRule" id="PRU00335"/>
    </source>
</evidence>
<evidence type="ECO:0000256" key="5">
    <source>
        <dbReference type="SAM" id="MobiDB-lite"/>
    </source>
</evidence>